<feature type="compositionally biased region" description="Basic and acidic residues" evidence="1">
    <location>
        <begin position="1258"/>
        <end position="1278"/>
    </location>
</feature>
<feature type="compositionally biased region" description="Basic and acidic residues" evidence="1">
    <location>
        <begin position="1215"/>
        <end position="1239"/>
    </location>
</feature>
<feature type="compositionally biased region" description="Basic and acidic residues" evidence="1">
    <location>
        <begin position="1420"/>
        <end position="1435"/>
    </location>
</feature>
<feature type="compositionally biased region" description="Acidic residues" evidence="1">
    <location>
        <begin position="1325"/>
        <end position="1334"/>
    </location>
</feature>
<feature type="compositionally biased region" description="Acidic residues" evidence="1">
    <location>
        <begin position="1190"/>
        <end position="1204"/>
    </location>
</feature>
<dbReference type="PANTHER" id="PTHR46975">
    <property type="entry name" value="PROTEIN SWEETIE"/>
    <property type="match status" value="1"/>
</dbReference>
<name>A0A2K3NN33_TRIPR</name>
<dbReference type="SUPFAM" id="SSF48371">
    <property type="entry name" value="ARM repeat"/>
    <property type="match status" value="2"/>
</dbReference>
<dbReference type="InterPro" id="IPR044218">
    <property type="entry name" value="SWEETIE"/>
</dbReference>
<feature type="non-terminal residue" evidence="2">
    <location>
        <position position="1545"/>
    </location>
</feature>
<dbReference type="InterPro" id="IPR046837">
    <property type="entry name" value="Laa1/Sip1/HEATR5-like_HEAT"/>
</dbReference>
<reference evidence="2 3" key="1">
    <citation type="journal article" date="2014" name="Am. J. Bot.">
        <title>Genome assembly and annotation for red clover (Trifolium pratense; Fabaceae).</title>
        <authorList>
            <person name="Istvanek J."/>
            <person name="Jaros M."/>
            <person name="Krenek A."/>
            <person name="Repkova J."/>
        </authorList>
    </citation>
    <scope>NUCLEOTIDE SEQUENCE [LARGE SCALE GENOMIC DNA]</scope>
    <source>
        <strain evidence="3">cv. Tatra</strain>
        <tissue evidence="2">Young leaves</tissue>
    </source>
</reference>
<feature type="compositionally biased region" description="Basic and acidic residues" evidence="1">
    <location>
        <begin position="1359"/>
        <end position="1394"/>
    </location>
</feature>
<organism evidence="2 3">
    <name type="scientific">Trifolium pratense</name>
    <name type="common">Red clover</name>
    <dbReference type="NCBI Taxonomy" id="57577"/>
    <lineage>
        <taxon>Eukaryota</taxon>
        <taxon>Viridiplantae</taxon>
        <taxon>Streptophyta</taxon>
        <taxon>Embryophyta</taxon>
        <taxon>Tracheophyta</taxon>
        <taxon>Spermatophyta</taxon>
        <taxon>Magnoliopsida</taxon>
        <taxon>eudicotyledons</taxon>
        <taxon>Gunneridae</taxon>
        <taxon>Pentapetalae</taxon>
        <taxon>rosids</taxon>
        <taxon>fabids</taxon>
        <taxon>Fabales</taxon>
        <taxon>Fabaceae</taxon>
        <taxon>Papilionoideae</taxon>
        <taxon>50 kb inversion clade</taxon>
        <taxon>NPAAA clade</taxon>
        <taxon>Hologalegina</taxon>
        <taxon>IRL clade</taxon>
        <taxon>Trifolieae</taxon>
        <taxon>Trifolium</taxon>
    </lineage>
</organism>
<feature type="region of interest" description="Disordered" evidence="1">
    <location>
        <begin position="1172"/>
        <end position="1545"/>
    </location>
</feature>
<reference evidence="2 3" key="2">
    <citation type="journal article" date="2017" name="Front. Plant Sci.">
        <title>Gene Classification and Mining of Molecular Markers Useful in Red Clover (Trifolium pratense) Breeding.</title>
        <authorList>
            <person name="Istvanek J."/>
            <person name="Dluhosova J."/>
            <person name="Dluhos P."/>
            <person name="Patkova L."/>
            <person name="Nedelnik J."/>
            <person name="Repkova J."/>
        </authorList>
    </citation>
    <scope>NUCLEOTIDE SEQUENCE [LARGE SCALE GENOMIC DNA]</scope>
    <source>
        <strain evidence="3">cv. Tatra</strain>
        <tissue evidence="2">Young leaves</tissue>
    </source>
</reference>
<evidence type="ECO:0000313" key="3">
    <source>
        <dbReference type="Proteomes" id="UP000236291"/>
    </source>
</evidence>
<feature type="compositionally biased region" description="Low complexity" evidence="1">
    <location>
        <begin position="1497"/>
        <end position="1506"/>
    </location>
</feature>
<sequence>MLLFFGIIFSSQDSGGMLSLLGVIEQCLKAGKKQHWRTSSITNICVGLLAGFKSLLSFRPQTLGQEILGSVQSIFQNILVEGDICASQRRASSETRSLLGDLTGATDSYYAGSIALALGCIHRSAGGIALSTLVPATVSSISSLAKSLVPNLQIWSMHGLLLTVEAAGLSFVSHVQATLSLAMDILLSDENGLADVQQGVGRLINAIVAVLGPELVPGSIFFTRSKSAIAEISCWQETSTMLESARFTQQLVLFAPKAVSVHSHVQSLLSTLSSRQPTLRLLAVSTLRHLIEKDPASVIVEKIEDNLFFMLDEETDSEIGNLVRTTIMRLLYASCPSCTSHWISVCRKVVLATSMRNTEINNNAENDFSDGDSRLNHNDEENMVSGSNNTQDYKFQASTGTANREKYLRYRTRLFAAECLSHLPDAVGRNPAHFDLFLARKEHAGGNSLGDWLVLHLQELISLAYQISTIQFENMQPVGVGLLGTIVDKFEKAADPELPGHLLLEQYQAQLVSAVRTTLDTSSSPSLLEAGLHLATKIKIRLLAAHASLKCYIYASMRKHQDGVPDEYLTLLPLFQKSSSVLGKYWIHTLKDYSYICLCLSPKRKWNLFLDGLQSPIVSSKLRPCLDESWPVILQALALDSVPVNSEGNDCTKASTKNTDKHSAATCQYSMVQLKFEDFKFLWGFSLLGLFQSQHPILCKPIIQLGFVNAKHGGNSLSDEVKPPGLKLYEIVLPMFQFLSTESFFGAGLLNVDICKELLQILSYSTYMDNSWNSLAISILSQVAQNCPEEIFNSENFSLITMELCLHYLFKIFHRADTILVNHPNSEVNVIHTLCSSTKAVINHIETKMTQHPKSTVLALVLVAYKCVREASTEVYLSEAIDMVNCTIPLLKRIRDDEAALDDSILPLREMFETLLSVVAALTKYGIEEFHLQEVKSLNHQQKLIHAKLVFSLEQIILIAKLALESKNVEDCEASKSIRVIALRYCIRCFRTLLGDSNMQVQVIGLQFLKARIQRGANTEDNSFLMFLSGELITDIFSLIHKMLKNTITRESVNIASECLSLMVVLQTLAKGNDCQRSFMALLLEAIVTIFLSTTDGFSPAISDLRSTAIKLVSHLAQIPSSAMHFKDVLLSMPPLHRQELQGVIRASVTHDKNQTEHKVPVLDIKMPKPAAGIEEKHPTPSAAVIQSDENNEEEDEVSEDDWDAFQSFPVSKNEAGEDSKTDDSPEDKYHSVVERSDMEGSTGDVEFQESASSKSVISEKEMKSNESSEAFKEKHAQTDPGANETHDNEHQETEEELQSSGLQEVASSISVNELDPCDQKSELEAEESVEVDVLEQIVSGSPALQQGVSESDNNEQCNRGEEDAKKDNVDEKESFDSKKGMFESPVEREHQGMEEESQSSGIQEEALAIPGYELVSFDQKPEVEAEGSIERDVPEQLVSDSLEVQRGVLESDNIEQCSRCDEDGKKDSVNENESHDSKQGTSESPVESKHQEMQEELQSSVLQEEALAIPESELVSCDQKPEVSNSRGVEGLIEEGVPEHLVSD</sequence>
<comment type="caution">
    <text evidence="2">The sequence shown here is derived from an EMBL/GenBank/DDBJ whole genome shotgun (WGS) entry which is preliminary data.</text>
</comment>
<dbReference type="STRING" id="57577.A0A2K3NN33"/>
<feature type="compositionally biased region" description="Basic and acidic residues" evidence="1">
    <location>
        <begin position="1459"/>
        <end position="1479"/>
    </location>
</feature>
<dbReference type="EMBL" id="ASHM01000320">
    <property type="protein sequence ID" value="PNY04430.1"/>
    <property type="molecule type" value="Genomic_DNA"/>
</dbReference>
<dbReference type="Proteomes" id="UP000236291">
    <property type="component" value="Unassembled WGS sequence"/>
</dbReference>
<evidence type="ECO:0000256" key="1">
    <source>
        <dbReference type="SAM" id="MobiDB-lite"/>
    </source>
</evidence>
<proteinExistence type="predicted"/>
<evidence type="ECO:0000313" key="2">
    <source>
        <dbReference type="EMBL" id="PNY04430.1"/>
    </source>
</evidence>
<accession>A0A2K3NN33</accession>
<dbReference type="PANTHER" id="PTHR46975:SF2">
    <property type="entry name" value="PROTEIN SWEETIE"/>
    <property type="match status" value="1"/>
</dbReference>
<feature type="compositionally biased region" description="Polar residues" evidence="1">
    <location>
        <begin position="1339"/>
        <end position="1358"/>
    </location>
</feature>
<protein>
    <submittedName>
        <fullName evidence="2">Heat repeat-containing protein 5b-like</fullName>
    </submittedName>
</protein>
<dbReference type="Pfam" id="PF20210">
    <property type="entry name" value="Laa1_Sip1_HTR5"/>
    <property type="match status" value="1"/>
</dbReference>
<dbReference type="InterPro" id="IPR016024">
    <property type="entry name" value="ARM-type_fold"/>
</dbReference>
<dbReference type="GO" id="GO:0005975">
    <property type="term" value="P:carbohydrate metabolic process"/>
    <property type="evidence" value="ECO:0007669"/>
    <property type="project" value="InterPro"/>
</dbReference>
<gene>
    <name evidence="2" type="ORF">L195_g000853</name>
</gene>
<feature type="compositionally biased region" description="Polar residues" evidence="1">
    <location>
        <begin position="1299"/>
        <end position="1312"/>
    </location>
</feature>